<organism evidence="1">
    <name type="scientific">Lepeophtheirus salmonis</name>
    <name type="common">Salmon louse</name>
    <name type="synonym">Caligus salmonis</name>
    <dbReference type="NCBI Taxonomy" id="72036"/>
    <lineage>
        <taxon>Eukaryota</taxon>
        <taxon>Metazoa</taxon>
        <taxon>Ecdysozoa</taxon>
        <taxon>Arthropoda</taxon>
        <taxon>Crustacea</taxon>
        <taxon>Multicrustacea</taxon>
        <taxon>Hexanauplia</taxon>
        <taxon>Copepoda</taxon>
        <taxon>Siphonostomatoida</taxon>
        <taxon>Caligidae</taxon>
        <taxon>Lepeophtheirus</taxon>
    </lineage>
</organism>
<name>A0A0K2U0F8_LEPSM</name>
<dbReference type="AlphaFoldDB" id="A0A0K2U0F8"/>
<reference evidence="1" key="1">
    <citation type="submission" date="2014-05" db="EMBL/GenBank/DDBJ databases">
        <authorList>
            <person name="Chronopoulou M."/>
        </authorList>
    </citation>
    <scope>NUCLEOTIDE SEQUENCE</scope>
    <source>
        <tissue evidence="1">Whole organism</tissue>
    </source>
</reference>
<proteinExistence type="predicted"/>
<protein>
    <submittedName>
        <fullName evidence="1">Uncharacterized protein</fullName>
    </submittedName>
</protein>
<sequence>MIPIFRHLPLIGNLSRV</sequence>
<evidence type="ECO:0000313" key="1">
    <source>
        <dbReference type="EMBL" id="CDW31407.1"/>
    </source>
</evidence>
<dbReference type="EMBL" id="HACA01014046">
    <property type="protein sequence ID" value="CDW31407.1"/>
    <property type="molecule type" value="Transcribed_RNA"/>
</dbReference>
<accession>A0A0K2U0F8</accession>